<sequence length="242" mass="26411">MVLTIHHLGISQSERILWLCEELGLPYTLVKHVRAPVLAPESLKSLPGNPLGRAPFIEDSATGVTLSESGAVVEYIIHRYGGGRLSVGPEAEAKAYAEYLYWFHFANATLQPALQVSMFIGLARLDDGAMVQGLADKRLHVALKQLDDRLGESQWLAGAEFTAADIMTVYCISTQRYYGLGSLAGYGNVLRYLGECGGREGYRRAMERGDPELEVLLGAEAPGKSLIEGGGVESDIWKKKKK</sequence>
<dbReference type="Proteomes" id="UP001168146">
    <property type="component" value="Unassembled WGS sequence"/>
</dbReference>
<evidence type="ECO:0000313" key="5">
    <source>
        <dbReference type="EMBL" id="KAK0985838.1"/>
    </source>
</evidence>
<evidence type="ECO:0000256" key="1">
    <source>
        <dbReference type="ARBA" id="ARBA00007409"/>
    </source>
</evidence>
<dbReference type="CDD" id="cd03046">
    <property type="entry name" value="GST_N_GTT1_like"/>
    <property type="match status" value="1"/>
</dbReference>
<feature type="domain" description="GST N-terminal" evidence="2">
    <location>
        <begin position="1"/>
        <end position="84"/>
    </location>
</feature>
<dbReference type="SFLD" id="SFLDG00358">
    <property type="entry name" value="Main_(cytGST)"/>
    <property type="match status" value="1"/>
</dbReference>
<organism evidence="5 6">
    <name type="scientific">Friedmanniomyces endolithicus</name>
    <dbReference type="NCBI Taxonomy" id="329885"/>
    <lineage>
        <taxon>Eukaryota</taxon>
        <taxon>Fungi</taxon>
        <taxon>Dikarya</taxon>
        <taxon>Ascomycota</taxon>
        <taxon>Pezizomycotina</taxon>
        <taxon>Dothideomycetes</taxon>
        <taxon>Dothideomycetidae</taxon>
        <taxon>Mycosphaerellales</taxon>
        <taxon>Teratosphaeriaceae</taxon>
        <taxon>Friedmanniomyces</taxon>
    </lineage>
</organism>
<dbReference type="SUPFAM" id="SSF47616">
    <property type="entry name" value="GST C-terminal domain-like"/>
    <property type="match status" value="1"/>
</dbReference>
<dbReference type="InterPro" id="IPR036282">
    <property type="entry name" value="Glutathione-S-Trfase_C_sf"/>
</dbReference>
<accession>A0AAN6KJF8</accession>
<dbReference type="PROSITE" id="PS50404">
    <property type="entry name" value="GST_NTER"/>
    <property type="match status" value="1"/>
</dbReference>
<dbReference type="SFLD" id="SFLDS00019">
    <property type="entry name" value="Glutathione_Transferase_(cytos"/>
    <property type="match status" value="1"/>
</dbReference>
<dbReference type="PANTHER" id="PTHR44051">
    <property type="entry name" value="GLUTATHIONE S-TRANSFERASE-RELATED"/>
    <property type="match status" value="1"/>
</dbReference>
<evidence type="ECO:0000313" key="4">
    <source>
        <dbReference type="EMBL" id="KAK0324761.1"/>
    </source>
</evidence>
<comment type="caution">
    <text evidence="5">The sequence shown here is derived from an EMBL/GenBank/DDBJ whole genome shotgun (WGS) entry which is preliminary data.</text>
</comment>
<gene>
    <name evidence="4" type="ORF">LTR82_004466</name>
    <name evidence="5" type="ORF">LTR91_010420</name>
</gene>
<reference evidence="5" key="2">
    <citation type="submission" date="2023-06" db="EMBL/GenBank/DDBJ databases">
        <title>Black Yeasts Isolated from many extreme environments.</title>
        <authorList>
            <person name="Coleine C."/>
            <person name="Stajich J.E."/>
            <person name="Selbmann L."/>
        </authorList>
    </citation>
    <scope>NUCLEOTIDE SEQUENCE</scope>
    <source>
        <strain evidence="5">CCFEE 5200</strain>
    </source>
</reference>
<dbReference type="InterPro" id="IPR004045">
    <property type="entry name" value="Glutathione_S-Trfase_N"/>
</dbReference>
<dbReference type="InterPro" id="IPR040079">
    <property type="entry name" value="Glutathione_S-Trfase"/>
</dbReference>
<evidence type="ECO:0000313" key="6">
    <source>
        <dbReference type="Proteomes" id="UP001175353"/>
    </source>
</evidence>
<dbReference type="Proteomes" id="UP001175353">
    <property type="component" value="Unassembled WGS sequence"/>
</dbReference>
<dbReference type="SUPFAM" id="SSF52833">
    <property type="entry name" value="Thioredoxin-like"/>
    <property type="match status" value="1"/>
</dbReference>
<dbReference type="AlphaFoldDB" id="A0AAN6KJF8"/>
<feature type="domain" description="GST C-terminal" evidence="3">
    <location>
        <begin position="92"/>
        <end position="213"/>
    </location>
</feature>
<dbReference type="EMBL" id="JAUJLE010000090">
    <property type="protein sequence ID" value="KAK0985838.1"/>
    <property type="molecule type" value="Genomic_DNA"/>
</dbReference>
<dbReference type="PROSITE" id="PS50405">
    <property type="entry name" value="GST_CTER"/>
    <property type="match status" value="1"/>
</dbReference>
<dbReference type="Gene3D" id="1.20.1050.10">
    <property type="match status" value="1"/>
</dbReference>
<protein>
    <recommendedName>
        <fullName evidence="7">Glutathione S-transferase 3</fullName>
    </recommendedName>
</protein>
<proteinExistence type="inferred from homology"/>
<dbReference type="PANTHER" id="PTHR44051:SF9">
    <property type="entry name" value="GLUTATHIONE S-TRANSFERASE 1"/>
    <property type="match status" value="1"/>
</dbReference>
<dbReference type="Pfam" id="PF00043">
    <property type="entry name" value="GST_C"/>
    <property type="match status" value="1"/>
</dbReference>
<dbReference type="EMBL" id="JASUXU010000009">
    <property type="protein sequence ID" value="KAK0324761.1"/>
    <property type="molecule type" value="Genomic_DNA"/>
</dbReference>
<dbReference type="InterPro" id="IPR004046">
    <property type="entry name" value="GST_C"/>
</dbReference>
<keyword evidence="6" id="KW-1185">Reference proteome</keyword>
<comment type="similarity">
    <text evidence="1">Belongs to the GST superfamily.</text>
</comment>
<evidence type="ECO:0000259" key="3">
    <source>
        <dbReference type="PROSITE" id="PS50405"/>
    </source>
</evidence>
<evidence type="ECO:0008006" key="7">
    <source>
        <dbReference type="Google" id="ProtNLM"/>
    </source>
</evidence>
<evidence type="ECO:0000259" key="2">
    <source>
        <dbReference type="PROSITE" id="PS50404"/>
    </source>
</evidence>
<dbReference type="InterPro" id="IPR036249">
    <property type="entry name" value="Thioredoxin-like_sf"/>
</dbReference>
<name>A0AAN6KJF8_9PEZI</name>
<dbReference type="Pfam" id="PF13417">
    <property type="entry name" value="GST_N_3"/>
    <property type="match status" value="1"/>
</dbReference>
<dbReference type="InterPro" id="IPR010987">
    <property type="entry name" value="Glutathione-S-Trfase_C-like"/>
</dbReference>
<dbReference type="Gene3D" id="3.40.30.10">
    <property type="entry name" value="Glutaredoxin"/>
    <property type="match status" value="1"/>
</dbReference>
<reference evidence="4" key="1">
    <citation type="submission" date="2021-12" db="EMBL/GenBank/DDBJ databases">
        <title>Black yeast isolated from Biological Soil Crust.</title>
        <authorList>
            <person name="Kurbessoian T."/>
        </authorList>
    </citation>
    <scope>NUCLEOTIDE SEQUENCE</scope>
    <source>
        <strain evidence="4">CCFEE 5208</strain>
    </source>
</reference>